<dbReference type="InterPro" id="IPR036869">
    <property type="entry name" value="J_dom_sf"/>
</dbReference>
<accession>A0A6A5TZW7</accession>
<dbReference type="PROSITE" id="PS50076">
    <property type="entry name" value="DNAJ_2"/>
    <property type="match status" value="1"/>
</dbReference>
<dbReference type="EMBL" id="ML976998">
    <property type="protein sequence ID" value="KAF1954497.1"/>
    <property type="molecule type" value="Genomic_DNA"/>
</dbReference>
<dbReference type="SUPFAM" id="SSF46565">
    <property type="entry name" value="Chaperone J-domain"/>
    <property type="match status" value="1"/>
</dbReference>
<evidence type="ECO:0000313" key="3">
    <source>
        <dbReference type="EMBL" id="KAF1954497.1"/>
    </source>
</evidence>
<feature type="region of interest" description="Disordered" evidence="1">
    <location>
        <begin position="76"/>
        <end position="138"/>
    </location>
</feature>
<reference evidence="3" key="1">
    <citation type="journal article" date="2020" name="Stud. Mycol.">
        <title>101 Dothideomycetes genomes: a test case for predicting lifestyles and emergence of pathogens.</title>
        <authorList>
            <person name="Haridas S."/>
            <person name="Albert R."/>
            <person name="Binder M."/>
            <person name="Bloem J."/>
            <person name="Labutti K."/>
            <person name="Salamov A."/>
            <person name="Andreopoulos B."/>
            <person name="Baker S."/>
            <person name="Barry K."/>
            <person name="Bills G."/>
            <person name="Bluhm B."/>
            <person name="Cannon C."/>
            <person name="Castanera R."/>
            <person name="Culley D."/>
            <person name="Daum C."/>
            <person name="Ezra D."/>
            <person name="Gonzalez J."/>
            <person name="Henrissat B."/>
            <person name="Kuo A."/>
            <person name="Liang C."/>
            <person name="Lipzen A."/>
            <person name="Lutzoni F."/>
            <person name="Magnuson J."/>
            <person name="Mondo S."/>
            <person name="Nolan M."/>
            <person name="Ohm R."/>
            <person name="Pangilinan J."/>
            <person name="Park H.-J."/>
            <person name="Ramirez L."/>
            <person name="Alfaro M."/>
            <person name="Sun H."/>
            <person name="Tritt A."/>
            <person name="Yoshinaga Y."/>
            <person name="Zwiers L.-H."/>
            <person name="Turgeon B."/>
            <person name="Goodwin S."/>
            <person name="Spatafora J."/>
            <person name="Crous P."/>
            <person name="Grigoriev I."/>
        </authorList>
    </citation>
    <scope>NUCLEOTIDE SEQUENCE</scope>
    <source>
        <strain evidence="3">CBS 675.92</strain>
    </source>
</reference>
<proteinExistence type="predicted"/>
<dbReference type="PRINTS" id="PR00625">
    <property type="entry name" value="JDOMAIN"/>
</dbReference>
<feature type="domain" description="J" evidence="2">
    <location>
        <begin position="3"/>
        <end position="73"/>
    </location>
</feature>
<keyword evidence="4" id="KW-1185">Reference proteome</keyword>
<evidence type="ECO:0000313" key="4">
    <source>
        <dbReference type="Proteomes" id="UP000800035"/>
    </source>
</evidence>
<organism evidence="3 4">
    <name type="scientific">Byssothecium circinans</name>
    <dbReference type="NCBI Taxonomy" id="147558"/>
    <lineage>
        <taxon>Eukaryota</taxon>
        <taxon>Fungi</taxon>
        <taxon>Dikarya</taxon>
        <taxon>Ascomycota</taxon>
        <taxon>Pezizomycotina</taxon>
        <taxon>Dothideomycetes</taxon>
        <taxon>Pleosporomycetidae</taxon>
        <taxon>Pleosporales</taxon>
        <taxon>Massarineae</taxon>
        <taxon>Massarinaceae</taxon>
        <taxon>Byssothecium</taxon>
    </lineage>
</organism>
<dbReference type="PANTHER" id="PTHR44825">
    <property type="match status" value="1"/>
</dbReference>
<dbReference type="InterPro" id="IPR052763">
    <property type="entry name" value="DnaJ_C4"/>
</dbReference>
<evidence type="ECO:0000259" key="2">
    <source>
        <dbReference type="PROSITE" id="PS50076"/>
    </source>
</evidence>
<name>A0A6A5TZW7_9PLEO</name>
<dbReference type="Gene3D" id="1.10.287.110">
    <property type="entry name" value="DnaJ domain"/>
    <property type="match status" value="1"/>
</dbReference>
<dbReference type="InterPro" id="IPR001623">
    <property type="entry name" value="DnaJ_domain"/>
</dbReference>
<dbReference type="Pfam" id="PF00226">
    <property type="entry name" value="DnaJ"/>
    <property type="match status" value="1"/>
</dbReference>
<feature type="compositionally biased region" description="Basic and acidic residues" evidence="1">
    <location>
        <begin position="97"/>
        <end position="127"/>
    </location>
</feature>
<dbReference type="Proteomes" id="UP000800035">
    <property type="component" value="Unassembled WGS sequence"/>
</dbReference>
<protein>
    <submittedName>
        <fullName evidence="3">DnaJ-domain-containing protein</fullName>
    </submittedName>
</protein>
<gene>
    <name evidence="3" type="ORF">CC80DRAFT_594932</name>
</gene>
<evidence type="ECO:0000256" key="1">
    <source>
        <dbReference type="SAM" id="MobiDB-lite"/>
    </source>
</evidence>
<dbReference type="CDD" id="cd06257">
    <property type="entry name" value="DnaJ"/>
    <property type="match status" value="1"/>
</dbReference>
<sequence>MPNHYGALRIERNATASEIKTAYRQRALECHPDKTHGLPDTERKAAEELCKAVNNAYEVLSDPDSRQHYDRSLQPAWTAPWEHRQPSSAPARSKPPQRREKATSERAQAEKQRREEAERKKREKAQQEDETASSYAQHPEVILPLPAEEYRFPGSDTVSIPPLSGIPCTIKHLHKGFFFNIHVPSGVWFIPHSFTARTSTSPCGNRASGKFVHFSFAVRRVFVRGTRFADPDASLFRLEILGLPGQRDQVYFTVEGTEYVCEVKGTISVNVIGEDVYLPCQWATTFDIG</sequence>
<dbReference type="PANTHER" id="PTHR44825:SF1">
    <property type="entry name" value="DNAJ HOMOLOG SUBFAMILY C MEMBER 4"/>
    <property type="match status" value="1"/>
</dbReference>
<dbReference type="AlphaFoldDB" id="A0A6A5TZW7"/>
<dbReference type="OrthoDB" id="10250354at2759"/>
<dbReference type="SMART" id="SM00271">
    <property type="entry name" value="DnaJ"/>
    <property type="match status" value="1"/>
</dbReference>